<dbReference type="GO" id="GO:0000155">
    <property type="term" value="F:phosphorelay sensor kinase activity"/>
    <property type="evidence" value="ECO:0007669"/>
    <property type="project" value="InterPro"/>
</dbReference>
<dbReference type="InterPro" id="IPR003594">
    <property type="entry name" value="HATPase_dom"/>
</dbReference>
<keyword evidence="7" id="KW-0808">Transferase</keyword>
<feature type="domain" description="HAMP" evidence="17">
    <location>
        <begin position="234"/>
        <end position="286"/>
    </location>
</feature>
<dbReference type="SMART" id="SM00388">
    <property type="entry name" value="HisKA"/>
    <property type="match status" value="1"/>
</dbReference>
<keyword evidence="6" id="KW-0597">Phosphoprotein</keyword>
<dbReference type="PROSITE" id="PS50885">
    <property type="entry name" value="HAMP"/>
    <property type="match status" value="1"/>
</dbReference>
<keyword evidence="19" id="KW-1185">Reference proteome</keyword>
<dbReference type="EC" id="2.7.13.3" evidence="3"/>
<dbReference type="InterPro" id="IPR036097">
    <property type="entry name" value="HisK_dim/P_sf"/>
</dbReference>
<dbReference type="Gene3D" id="3.30.565.10">
    <property type="entry name" value="Histidine kinase-like ATPase, C-terminal domain"/>
    <property type="match status" value="1"/>
</dbReference>
<dbReference type="InterPro" id="IPR050980">
    <property type="entry name" value="2C_sensor_his_kinase"/>
</dbReference>
<keyword evidence="10 18" id="KW-0418">Kinase</keyword>
<evidence type="ECO:0000256" key="6">
    <source>
        <dbReference type="ARBA" id="ARBA00022553"/>
    </source>
</evidence>
<proteinExistence type="predicted"/>
<dbReference type="InterPro" id="IPR003661">
    <property type="entry name" value="HisK_dim/P_dom"/>
</dbReference>
<keyword evidence="8 15" id="KW-0812">Transmembrane</keyword>
<evidence type="ECO:0000256" key="2">
    <source>
        <dbReference type="ARBA" id="ARBA00004429"/>
    </source>
</evidence>
<evidence type="ECO:0000256" key="15">
    <source>
        <dbReference type="SAM" id="Phobius"/>
    </source>
</evidence>
<dbReference type="SMART" id="SM00304">
    <property type="entry name" value="HAMP"/>
    <property type="match status" value="1"/>
</dbReference>
<dbReference type="PROSITE" id="PS50109">
    <property type="entry name" value="HIS_KIN"/>
    <property type="match status" value="1"/>
</dbReference>
<keyword evidence="5" id="KW-0997">Cell inner membrane</keyword>
<evidence type="ECO:0000256" key="4">
    <source>
        <dbReference type="ARBA" id="ARBA00022475"/>
    </source>
</evidence>
<dbReference type="EMBL" id="FRBW01000001">
    <property type="protein sequence ID" value="SHL59964.1"/>
    <property type="molecule type" value="Genomic_DNA"/>
</dbReference>
<dbReference type="GO" id="GO:0005886">
    <property type="term" value="C:plasma membrane"/>
    <property type="evidence" value="ECO:0007669"/>
    <property type="project" value="UniProtKB-SubCell"/>
</dbReference>
<dbReference type="RefSeq" id="WP_073009595.1">
    <property type="nucleotide sequence ID" value="NZ_FRBW01000001.1"/>
</dbReference>
<evidence type="ECO:0000256" key="7">
    <source>
        <dbReference type="ARBA" id="ARBA00022679"/>
    </source>
</evidence>
<sequence length="493" mass="54789">MIKRFLRALLPSTLGGQLITLLVLAVVTAQAISLWAFHDERRLALMEAARDNVLSRSVSLTKLIEDTPVSLHPRILEASSSRSAAFWIGPEPVVAKPASKPSEIDLQNYVSAQFIPSREVRIDLDFIRKGAGVTRRLLGADTARELRAQRAQRDLSDAQREDLREKRLAARNFHRDDERGRPQIDLTLSIKLANGSWFNMATDYRPAPPSILPLALQMSLSIAAIILIVALAMRRISRPLRELARSADRFGRGEDVPPLPLNGPTEFRALTGAFNDMRDRLTRFVSDRTRMLAAISHDLRTPITSLRLRAEFIEDDENREKIIETLEEMAQMTEATLSFARDEATREETARTDLKDLLDGLVCDQTELGHDAALSEASSPVFAICRPLALKRALRNIIENGIRYGSAVRIDLSTAGKEALIRIRDQGPGIPPDRVSDVFEPFVRLEESRSEETGGIGLGLAIARSIIHAHGGTITLRNHPEGGLEAEIRLPVE</sequence>
<evidence type="ECO:0000256" key="3">
    <source>
        <dbReference type="ARBA" id="ARBA00012438"/>
    </source>
</evidence>
<evidence type="ECO:0000256" key="5">
    <source>
        <dbReference type="ARBA" id="ARBA00022519"/>
    </source>
</evidence>
<keyword evidence="9" id="KW-0547">Nucleotide-binding</keyword>
<dbReference type="Proteomes" id="UP000186002">
    <property type="component" value="Unassembled WGS sequence"/>
</dbReference>
<protein>
    <recommendedName>
        <fullName evidence="3">histidine kinase</fullName>
        <ecNumber evidence="3">2.7.13.3</ecNumber>
    </recommendedName>
</protein>
<comment type="catalytic activity">
    <reaction evidence="1">
        <text>ATP + protein L-histidine = ADP + protein N-phospho-L-histidine.</text>
        <dbReference type="EC" id="2.7.13.3"/>
    </reaction>
</comment>
<comment type="subcellular location">
    <subcellularLocation>
        <location evidence="2">Cell inner membrane</location>
        <topology evidence="2">Multi-pass membrane protein</topology>
    </subcellularLocation>
</comment>
<keyword evidence="14 15" id="KW-0472">Membrane</keyword>
<evidence type="ECO:0000256" key="11">
    <source>
        <dbReference type="ARBA" id="ARBA00022840"/>
    </source>
</evidence>
<dbReference type="SUPFAM" id="SSF158472">
    <property type="entry name" value="HAMP domain-like"/>
    <property type="match status" value="1"/>
</dbReference>
<organism evidence="18 19">
    <name type="scientific">Roseibium suaedae</name>
    <dbReference type="NCBI Taxonomy" id="735517"/>
    <lineage>
        <taxon>Bacteria</taxon>
        <taxon>Pseudomonadati</taxon>
        <taxon>Pseudomonadota</taxon>
        <taxon>Alphaproteobacteria</taxon>
        <taxon>Hyphomicrobiales</taxon>
        <taxon>Stappiaceae</taxon>
        <taxon>Roseibium</taxon>
    </lineage>
</organism>
<dbReference type="PANTHER" id="PTHR44936:SF5">
    <property type="entry name" value="SENSOR HISTIDINE KINASE ENVZ"/>
    <property type="match status" value="1"/>
</dbReference>
<evidence type="ECO:0000256" key="8">
    <source>
        <dbReference type="ARBA" id="ARBA00022692"/>
    </source>
</evidence>
<keyword evidence="12 15" id="KW-1133">Transmembrane helix</keyword>
<keyword evidence="4" id="KW-1003">Cell membrane</keyword>
<dbReference type="Pfam" id="PF02518">
    <property type="entry name" value="HATPase_c"/>
    <property type="match status" value="1"/>
</dbReference>
<dbReference type="SUPFAM" id="SSF47384">
    <property type="entry name" value="Homodimeric domain of signal transducing histidine kinase"/>
    <property type="match status" value="1"/>
</dbReference>
<dbReference type="PRINTS" id="PR00344">
    <property type="entry name" value="BCTRLSENSOR"/>
</dbReference>
<evidence type="ECO:0000256" key="12">
    <source>
        <dbReference type="ARBA" id="ARBA00022989"/>
    </source>
</evidence>
<dbReference type="OrthoDB" id="9804645at2"/>
<evidence type="ECO:0000259" key="17">
    <source>
        <dbReference type="PROSITE" id="PS50885"/>
    </source>
</evidence>
<dbReference type="InterPro" id="IPR003660">
    <property type="entry name" value="HAMP_dom"/>
</dbReference>
<dbReference type="STRING" id="735517.SAMN05444272_1015"/>
<evidence type="ECO:0000256" key="9">
    <source>
        <dbReference type="ARBA" id="ARBA00022741"/>
    </source>
</evidence>
<accession>A0A1M7BYC1</accession>
<name>A0A1M7BYC1_9HYPH</name>
<dbReference type="InterPro" id="IPR036890">
    <property type="entry name" value="HATPase_C_sf"/>
</dbReference>
<evidence type="ECO:0000313" key="18">
    <source>
        <dbReference type="EMBL" id="SHL59964.1"/>
    </source>
</evidence>
<dbReference type="SMART" id="SM00387">
    <property type="entry name" value="HATPase_c"/>
    <property type="match status" value="1"/>
</dbReference>
<dbReference type="SUPFAM" id="SSF55874">
    <property type="entry name" value="ATPase domain of HSP90 chaperone/DNA topoisomerase II/histidine kinase"/>
    <property type="match status" value="1"/>
</dbReference>
<dbReference type="Pfam" id="PF00672">
    <property type="entry name" value="HAMP"/>
    <property type="match status" value="1"/>
</dbReference>
<dbReference type="CDD" id="cd00082">
    <property type="entry name" value="HisKA"/>
    <property type="match status" value="1"/>
</dbReference>
<evidence type="ECO:0000256" key="13">
    <source>
        <dbReference type="ARBA" id="ARBA00023012"/>
    </source>
</evidence>
<dbReference type="Gene3D" id="1.10.287.130">
    <property type="match status" value="1"/>
</dbReference>
<evidence type="ECO:0000313" key="19">
    <source>
        <dbReference type="Proteomes" id="UP000186002"/>
    </source>
</evidence>
<keyword evidence="11" id="KW-0067">ATP-binding</keyword>
<dbReference type="GO" id="GO:0005524">
    <property type="term" value="F:ATP binding"/>
    <property type="evidence" value="ECO:0007669"/>
    <property type="project" value="UniProtKB-KW"/>
</dbReference>
<keyword evidence="13" id="KW-0902">Two-component regulatory system</keyword>
<dbReference type="Pfam" id="PF00512">
    <property type="entry name" value="HisKA"/>
    <property type="match status" value="1"/>
</dbReference>
<reference evidence="18 19" key="1">
    <citation type="submission" date="2016-11" db="EMBL/GenBank/DDBJ databases">
        <authorList>
            <person name="Jaros S."/>
            <person name="Januszkiewicz K."/>
            <person name="Wedrychowicz H."/>
        </authorList>
    </citation>
    <scope>NUCLEOTIDE SEQUENCE [LARGE SCALE GENOMIC DNA]</scope>
    <source>
        <strain evidence="18 19">DSM 22153</strain>
    </source>
</reference>
<feature type="transmembrane region" description="Helical" evidence="15">
    <location>
        <begin position="214"/>
        <end position="233"/>
    </location>
</feature>
<dbReference type="AlphaFoldDB" id="A0A1M7BYC1"/>
<dbReference type="InterPro" id="IPR004358">
    <property type="entry name" value="Sig_transdc_His_kin-like_C"/>
</dbReference>
<evidence type="ECO:0000259" key="16">
    <source>
        <dbReference type="PROSITE" id="PS50109"/>
    </source>
</evidence>
<feature type="domain" description="Histidine kinase" evidence="16">
    <location>
        <begin position="294"/>
        <end position="493"/>
    </location>
</feature>
<evidence type="ECO:0000256" key="1">
    <source>
        <dbReference type="ARBA" id="ARBA00000085"/>
    </source>
</evidence>
<evidence type="ECO:0000256" key="10">
    <source>
        <dbReference type="ARBA" id="ARBA00022777"/>
    </source>
</evidence>
<dbReference type="CDD" id="cd06225">
    <property type="entry name" value="HAMP"/>
    <property type="match status" value="1"/>
</dbReference>
<dbReference type="PANTHER" id="PTHR44936">
    <property type="entry name" value="SENSOR PROTEIN CREC"/>
    <property type="match status" value="1"/>
</dbReference>
<evidence type="ECO:0000256" key="14">
    <source>
        <dbReference type="ARBA" id="ARBA00023136"/>
    </source>
</evidence>
<gene>
    <name evidence="18" type="ORF">SAMN05444272_1015</name>
</gene>
<dbReference type="CDD" id="cd00075">
    <property type="entry name" value="HATPase"/>
    <property type="match status" value="1"/>
</dbReference>
<dbReference type="InterPro" id="IPR005467">
    <property type="entry name" value="His_kinase_dom"/>
</dbReference>